<reference evidence="2" key="1">
    <citation type="submission" date="2018-08" db="EMBL/GenBank/DDBJ databases">
        <authorList>
            <person name="Rodrigo-Torres L."/>
            <person name="Arahal R. D."/>
            <person name="Lucena T."/>
        </authorList>
    </citation>
    <scope>NUCLEOTIDE SEQUENCE [LARGE SCALE GENOMIC DNA]</scope>
    <source>
        <strain evidence="2">CECT 7235</strain>
    </source>
</reference>
<keyword evidence="2" id="KW-1185">Reference proteome</keyword>
<dbReference type="AlphaFoldDB" id="A0A3B0M5S6"/>
<evidence type="ECO:0000313" key="2">
    <source>
        <dbReference type="Proteomes" id="UP000272908"/>
    </source>
</evidence>
<evidence type="ECO:0000313" key="1">
    <source>
        <dbReference type="EMBL" id="SUZ31113.1"/>
    </source>
</evidence>
<organism evidence="1 2">
    <name type="scientific">Roseinatronobacter ekhonensis</name>
    <dbReference type="NCBI Taxonomy" id="254356"/>
    <lineage>
        <taxon>Bacteria</taxon>
        <taxon>Pseudomonadati</taxon>
        <taxon>Pseudomonadota</taxon>
        <taxon>Alphaproteobacteria</taxon>
        <taxon>Rhodobacterales</taxon>
        <taxon>Paracoccaceae</taxon>
        <taxon>Roseinatronobacter</taxon>
    </lineage>
</organism>
<gene>
    <name evidence="1" type="ORF">ROE7235_00848</name>
</gene>
<protein>
    <submittedName>
        <fullName evidence="1">Uncharacterized protein</fullName>
    </submittedName>
</protein>
<dbReference type="Proteomes" id="UP000272908">
    <property type="component" value="Unassembled WGS sequence"/>
</dbReference>
<accession>A0A3B0M5S6</accession>
<dbReference type="RefSeq" id="WP_147434166.1">
    <property type="nucleotide sequence ID" value="NZ_UIHC01000005.1"/>
</dbReference>
<name>A0A3B0M5S6_9RHOB</name>
<sequence>MMYDYPCPETRQRVRLGWARGLAFALGECHPDDASALCAAYLDERAAGMPGFDPWRDIREDARFWADCARPAELQHYACAALHRLQGVPMGLGMRKRLFVSIWRSFTDADRRAFLARLGTDGQFQGGSA</sequence>
<dbReference type="EMBL" id="UIHC01000005">
    <property type="protein sequence ID" value="SUZ31113.1"/>
    <property type="molecule type" value="Genomic_DNA"/>
</dbReference>
<proteinExistence type="predicted"/>
<dbReference type="OrthoDB" id="7851001at2"/>